<dbReference type="EMBL" id="CAJZBQ010000044">
    <property type="protein sequence ID" value="CAG9327920.1"/>
    <property type="molecule type" value="Genomic_DNA"/>
</dbReference>
<sequence length="95" mass="11434">MQDIYNEIYHNFTVDTHKVLLQAENQVFLIESSKNIYESDPNQLSNWKIIGASQISFYHRAAYQVYFNQSCYFIDNNCRIYKFDMKSLELMMIQK</sequence>
<proteinExistence type="predicted"/>
<accession>A0AAU9JS59</accession>
<organism evidence="1 2">
    <name type="scientific">Blepharisma stoltei</name>
    <dbReference type="NCBI Taxonomy" id="1481888"/>
    <lineage>
        <taxon>Eukaryota</taxon>
        <taxon>Sar</taxon>
        <taxon>Alveolata</taxon>
        <taxon>Ciliophora</taxon>
        <taxon>Postciliodesmatophora</taxon>
        <taxon>Heterotrichea</taxon>
        <taxon>Heterotrichida</taxon>
        <taxon>Blepharismidae</taxon>
        <taxon>Blepharisma</taxon>
    </lineage>
</organism>
<gene>
    <name evidence="1" type="ORF">BSTOLATCC_MIC44540</name>
</gene>
<evidence type="ECO:0000313" key="1">
    <source>
        <dbReference type="EMBL" id="CAG9327920.1"/>
    </source>
</evidence>
<comment type="caution">
    <text evidence="1">The sequence shown here is derived from an EMBL/GenBank/DDBJ whole genome shotgun (WGS) entry which is preliminary data.</text>
</comment>
<reference evidence="1" key="1">
    <citation type="submission" date="2021-09" db="EMBL/GenBank/DDBJ databases">
        <authorList>
            <consortium name="AG Swart"/>
            <person name="Singh M."/>
            <person name="Singh A."/>
            <person name="Seah K."/>
            <person name="Emmerich C."/>
        </authorList>
    </citation>
    <scope>NUCLEOTIDE SEQUENCE</scope>
    <source>
        <strain evidence="1">ATCC30299</strain>
    </source>
</reference>
<dbReference type="Proteomes" id="UP001162131">
    <property type="component" value="Unassembled WGS sequence"/>
</dbReference>
<dbReference type="AlphaFoldDB" id="A0AAU9JS59"/>
<name>A0AAU9JS59_9CILI</name>
<keyword evidence="2" id="KW-1185">Reference proteome</keyword>
<evidence type="ECO:0000313" key="2">
    <source>
        <dbReference type="Proteomes" id="UP001162131"/>
    </source>
</evidence>
<protein>
    <submittedName>
        <fullName evidence="1">Uncharacterized protein</fullName>
    </submittedName>
</protein>